<dbReference type="GO" id="GO:0000166">
    <property type="term" value="F:nucleotide binding"/>
    <property type="evidence" value="ECO:0007669"/>
    <property type="project" value="UniProtKB-KW"/>
</dbReference>
<dbReference type="STRING" id="700015.Corgl_0865"/>
<dbReference type="Proteomes" id="UP000006851">
    <property type="component" value="Chromosome"/>
</dbReference>
<dbReference type="Pfam" id="PF01966">
    <property type="entry name" value="HD"/>
    <property type="match status" value="1"/>
</dbReference>
<evidence type="ECO:0000256" key="1">
    <source>
        <dbReference type="ARBA" id="ARBA00012506"/>
    </source>
</evidence>
<dbReference type="GO" id="GO:0008803">
    <property type="term" value="F:bis(5'-nucleosyl)-tetraphosphatase (symmetrical) activity"/>
    <property type="evidence" value="ECO:0007669"/>
    <property type="project" value="UniProtKB-EC"/>
</dbReference>
<evidence type="ECO:0000313" key="9">
    <source>
        <dbReference type="Proteomes" id="UP000006851"/>
    </source>
</evidence>
<dbReference type="PANTHER" id="PTHR35795:SF1">
    <property type="entry name" value="BIS(5'-NUCLEOSYL)-TETRAPHOSPHATASE, SYMMETRICAL"/>
    <property type="match status" value="1"/>
</dbReference>
<evidence type="ECO:0000259" key="7">
    <source>
        <dbReference type="PROSITE" id="PS51831"/>
    </source>
</evidence>
<dbReference type="EC" id="3.6.1.41" evidence="1"/>
<keyword evidence="4" id="KW-0378">Hydrolase</keyword>
<keyword evidence="2" id="KW-0479">Metal-binding</keyword>
<dbReference type="InterPro" id="IPR006674">
    <property type="entry name" value="HD_domain"/>
</dbReference>
<dbReference type="PROSITE" id="PS51831">
    <property type="entry name" value="HD"/>
    <property type="match status" value="1"/>
</dbReference>
<evidence type="ECO:0000256" key="2">
    <source>
        <dbReference type="ARBA" id="ARBA00022723"/>
    </source>
</evidence>
<protein>
    <recommendedName>
        <fullName evidence="1">bis(5'-nucleosyl)-tetraphosphatase (symmetrical)</fullName>
        <ecNumber evidence="1">3.6.1.41</ecNumber>
    </recommendedName>
</protein>
<dbReference type="GO" id="GO:0046872">
    <property type="term" value="F:metal ion binding"/>
    <property type="evidence" value="ECO:0007669"/>
    <property type="project" value="UniProtKB-KW"/>
</dbReference>
<dbReference type="PANTHER" id="PTHR35795">
    <property type="entry name" value="SLR1885 PROTEIN"/>
    <property type="match status" value="1"/>
</dbReference>
<name>F2N7T6_CORGP</name>
<dbReference type="NCBIfam" id="TIGR00488">
    <property type="entry name" value="bis(5'-nucleosyl)-tetraphosphatase (symmetrical) YqeK"/>
    <property type="match status" value="1"/>
</dbReference>
<dbReference type="eggNOG" id="COG1713">
    <property type="taxonomic scope" value="Bacteria"/>
</dbReference>
<dbReference type="KEGG" id="cgo:Corgl_0865"/>
<evidence type="ECO:0000256" key="3">
    <source>
        <dbReference type="ARBA" id="ARBA00022741"/>
    </source>
</evidence>
<dbReference type="InterPro" id="IPR005249">
    <property type="entry name" value="YqeK"/>
</dbReference>
<proteinExistence type="predicted"/>
<feature type="domain" description="HD" evidence="7">
    <location>
        <begin position="39"/>
        <end position="154"/>
    </location>
</feature>
<gene>
    <name evidence="8" type="ordered locus">Corgl_0865</name>
</gene>
<keyword evidence="9" id="KW-1185">Reference proteome</keyword>
<evidence type="ECO:0000313" key="8">
    <source>
        <dbReference type="EMBL" id="AEB06978.1"/>
    </source>
</evidence>
<keyword evidence="3" id="KW-0547">Nucleotide-binding</keyword>
<reference evidence="9" key="1">
    <citation type="journal article" date="2013" name="Stand. Genomic Sci.">
        <title>Complete genome sequence of Coriobacterium glomerans type strain (PW2(T)) from the midgut of Pyrrhocoris apterus L. (red soldier bug).</title>
        <authorList>
            <person name="Stackebrandt E."/>
            <person name="Zeytun A."/>
            <person name="Lapidus A."/>
            <person name="Nolan M."/>
            <person name="Lucas S."/>
            <person name="Hammon N."/>
            <person name="Deshpande S."/>
            <person name="Cheng J.F."/>
            <person name="Tapia R."/>
            <person name="Goodwin L.A."/>
            <person name="Pitluck S."/>
            <person name="Liolios K."/>
            <person name="Pagani I."/>
            <person name="Ivanova N."/>
            <person name="Mavromatis K."/>
            <person name="Mikhailova N."/>
            <person name="Huntemann M."/>
            <person name="Pati A."/>
            <person name="Chen A."/>
            <person name="Palaniappan K."/>
            <person name="Chang Y.J."/>
            <person name="Land M."/>
            <person name="Hauser L."/>
            <person name="Rohde M."/>
            <person name="Pukall R."/>
            <person name="Goker M."/>
            <person name="Detter J.C."/>
            <person name="Woyke T."/>
            <person name="Bristow J."/>
            <person name="Eisen J.A."/>
            <person name="Markowitz V."/>
            <person name="Hugenholtz P."/>
            <person name="Kyrpides N.C."/>
            <person name="Klenk H.P."/>
        </authorList>
    </citation>
    <scope>NUCLEOTIDE SEQUENCE</scope>
    <source>
        <strain evidence="9">ATCC 49209 / DSM 20642 / JCM 10262 / PW2</strain>
    </source>
</reference>
<dbReference type="SUPFAM" id="SSF109604">
    <property type="entry name" value="HD-domain/PDEase-like"/>
    <property type="match status" value="1"/>
</dbReference>
<keyword evidence="5" id="KW-0408">Iron</keyword>
<dbReference type="CDD" id="cd00077">
    <property type="entry name" value="HDc"/>
    <property type="match status" value="1"/>
</dbReference>
<dbReference type="InterPro" id="IPR003607">
    <property type="entry name" value="HD/PDEase_dom"/>
</dbReference>
<comment type="catalytic activity">
    <reaction evidence="6">
        <text>P(1),P(4)-bis(5'-adenosyl) tetraphosphate + H2O = 2 ADP + 2 H(+)</text>
        <dbReference type="Rhea" id="RHEA:24252"/>
        <dbReference type="ChEBI" id="CHEBI:15377"/>
        <dbReference type="ChEBI" id="CHEBI:15378"/>
        <dbReference type="ChEBI" id="CHEBI:58141"/>
        <dbReference type="ChEBI" id="CHEBI:456216"/>
        <dbReference type="EC" id="3.6.1.41"/>
    </reaction>
</comment>
<evidence type="ECO:0000256" key="6">
    <source>
        <dbReference type="ARBA" id="ARBA00049417"/>
    </source>
</evidence>
<dbReference type="Gene3D" id="1.10.3210.10">
    <property type="entry name" value="Hypothetical protein af1432"/>
    <property type="match status" value="1"/>
</dbReference>
<evidence type="ECO:0000256" key="4">
    <source>
        <dbReference type="ARBA" id="ARBA00022801"/>
    </source>
</evidence>
<dbReference type="HOGENOM" id="CLU_089580_1_2_11"/>
<dbReference type="SMART" id="SM00471">
    <property type="entry name" value="HDc"/>
    <property type="match status" value="1"/>
</dbReference>
<organism evidence="8 9">
    <name type="scientific">Coriobacterium glomerans (strain ATCC 49209 / DSM 20642 / JCM 10262 / PW2)</name>
    <dbReference type="NCBI Taxonomy" id="700015"/>
    <lineage>
        <taxon>Bacteria</taxon>
        <taxon>Bacillati</taxon>
        <taxon>Actinomycetota</taxon>
        <taxon>Coriobacteriia</taxon>
        <taxon>Coriobacteriales</taxon>
        <taxon>Coriobacteriaceae</taxon>
        <taxon>Coriobacterium</taxon>
    </lineage>
</organism>
<dbReference type="EMBL" id="CP002628">
    <property type="protein sequence ID" value="AEB06978.1"/>
    <property type="molecule type" value="Genomic_DNA"/>
</dbReference>
<dbReference type="AlphaFoldDB" id="F2N7T6"/>
<sequence length="214" mass="23610">MKGGYVPQTDEAPMSMEQEAVIRRIRELLAVRLASDRRREEHSLRVADTAEALARTYGADVFAATAAGLIHDWDRLLSYEELVARAARYGVPLSGPPLLVAPLLHGPVAAVELQELFPELPDEVFQAVARHTTAAPDMSALDMVVFIADGIEPGRRGEYADRLRAMVGQASLREVFFACLTEALAFVIKSGRYVYPLAIESYNRYATIFQKGDS</sequence>
<evidence type="ECO:0000256" key="5">
    <source>
        <dbReference type="ARBA" id="ARBA00023004"/>
    </source>
</evidence>
<dbReference type="InterPro" id="IPR051094">
    <property type="entry name" value="Diverse_Catalytic_Enzymes"/>
</dbReference>
<accession>F2N7T6</accession>